<evidence type="ECO:0000256" key="1">
    <source>
        <dbReference type="SAM" id="SignalP"/>
    </source>
</evidence>
<dbReference type="Proteomes" id="UP000027644">
    <property type="component" value="Unassembled WGS sequence"/>
</dbReference>
<comment type="caution">
    <text evidence="3">The sequence shown here is derived from an EMBL/GenBank/DDBJ whole genome shotgun (WGS) entry which is preliminary data.</text>
</comment>
<sequence>MNIIKYFGICLLAYLPLSALAAQTSSIASEWDLRMECSNSTPSEADMTECLKAKALKSQKELQNTEEKLIKKISKWDEDPSYINIAKANLTAANKEFIKYRDTQCKFNYSLGGGSIENALEMLLFSCIAELNNRRNQQLINLMSYISIK</sequence>
<evidence type="ECO:0000313" key="3">
    <source>
        <dbReference type="EMBL" id="KEQ00690.1"/>
    </source>
</evidence>
<dbReference type="AlphaFoldDB" id="A0A074VDW1"/>
<feature type="domain" description="Lysozyme inhibitor LprI-like N-terminal" evidence="2">
    <location>
        <begin position="37"/>
        <end position="139"/>
    </location>
</feature>
<dbReference type="Pfam" id="PF07007">
    <property type="entry name" value="LprI"/>
    <property type="match status" value="1"/>
</dbReference>
<feature type="chain" id="PRO_5001700584" description="Lysozyme inhibitor LprI-like N-terminal domain-containing protein" evidence="1">
    <location>
        <begin position="22"/>
        <end position="149"/>
    </location>
</feature>
<evidence type="ECO:0000259" key="2">
    <source>
        <dbReference type="Pfam" id="PF07007"/>
    </source>
</evidence>
<name>A0A074VDW1_9NEIS</name>
<keyword evidence="1" id="KW-0732">Signal</keyword>
<dbReference type="Gene3D" id="1.20.1270.180">
    <property type="match status" value="1"/>
</dbReference>
<dbReference type="EMBL" id="AVQL01000446">
    <property type="protein sequence ID" value="KEQ00690.1"/>
    <property type="molecule type" value="Genomic_DNA"/>
</dbReference>
<accession>A0A074VDW1</accession>
<gene>
    <name evidence="3" type="ORF">SASC598J21_014830</name>
</gene>
<protein>
    <recommendedName>
        <fullName evidence="2">Lysozyme inhibitor LprI-like N-terminal domain-containing protein</fullName>
    </recommendedName>
</protein>
<feature type="signal peptide" evidence="1">
    <location>
        <begin position="1"/>
        <end position="21"/>
    </location>
</feature>
<proteinExistence type="predicted"/>
<evidence type="ECO:0000313" key="4">
    <source>
        <dbReference type="Proteomes" id="UP000027644"/>
    </source>
</evidence>
<dbReference type="InterPro" id="IPR009739">
    <property type="entry name" value="LprI-like_N"/>
</dbReference>
<reference evidence="3 4" key="1">
    <citation type="journal article" date="2014" name="PLoS Genet.">
        <title>Hidden diversity in honey bee gut symbionts detected by single-cell genomics.</title>
        <authorList>
            <person name="Engel P."/>
            <person name="Stepanauskas R."/>
            <person name="Moran N."/>
        </authorList>
    </citation>
    <scope>NUCLEOTIDE SEQUENCE [LARGE SCALE GENOMIC DNA]</scope>
    <source>
        <strain evidence="3 4">SCGC AB-598-J21</strain>
    </source>
</reference>
<organism evidence="3 4">
    <name type="scientific">Snodgrassella alvi SCGC AB-598-J21</name>
    <dbReference type="NCBI Taxonomy" id="1385367"/>
    <lineage>
        <taxon>Bacteria</taxon>
        <taxon>Pseudomonadati</taxon>
        <taxon>Pseudomonadota</taxon>
        <taxon>Betaproteobacteria</taxon>
        <taxon>Neisseriales</taxon>
        <taxon>Neisseriaceae</taxon>
        <taxon>Snodgrassella</taxon>
    </lineage>
</organism>